<name>A0A7S4LPY5_9EUGL</name>
<dbReference type="InterPro" id="IPR035246">
    <property type="entry name" value="Spermidine_synt_N"/>
</dbReference>
<dbReference type="GO" id="GO:0008295">
    <property type="term" value="P:spermidine biosynthetic process"/>
    <property type="evidence" value="ECO:0007669"/>
    <property type="project" value="TreeGrafter"/>
</dbReference>
<feature type="active site" description="Proton acceptor" evidence="3">
    <location>
        <position position="161"/>
    </location>
</feature>
<dbReference type="SUPFAM" id="SSF53335">
    <property type="entry name" value="S-adenosyl-L-methionine-dependent methyltransferases"/>
    <property type="match status" value="1"/>
</dbReference>
<dbReference type="Gene3D" id="3.40.50.150">
    <property type="entry name" value="Vaccinia Virus protein VP39"/>
    <property type="match status" value="1"/>
</dbReference>
<feature type="domain" description="PABS" evidence="4">
    <location>
        <begin position="6"/>
        <end position="242"/>
    </location>
</feature>
<dbReference type="InterPro" id="IPR037163">
    <property type="entry name" value="Spermidine_synt_N_sf"/>
</dbReference>
<dbReference type="InterPro" id="IPR001045">
    <property type="entry name" value="Spermi_synthase"/>
</dbReference>
<evidence type="ECO:0000256" key="3">
    <source>
        <dbReference type="PROSITE-ProRule" id="PRU00354"/>
    </source>
</evidence>
<organism evidence="5">
    <name type="scientific">Eutreptiella gymnastica</name>
    <dbReference type="NCBI Taxonomy" id="73025"/>
    <lineage>
        <taxon>Eukaryota</taxon>
        <taxon>Discoba</taxon>
        <taxon>Euglenozoa</taxon>
        <taxon>Euglenida</taxon>
        <taxon>Spirocuta</taxon>
        <taxon>Euglenophyceae</taxon>
        <taxon>Eutreptiales</taxon>
        <taxon>Eutreptiaceae</taxon>
        <taxon>Eutreptiella</taxon>
    </lineage>
</organism>
<dbReference type="FunFam" id="3.40.50.150:FF:000013">
    <property type="entry name" value="Spermidine synthase"/>
    <property type="match status" value="1"/>
</dbReference>
<keyword evidence="3" id="KW-0620">Polyamine biosynthesis</keyword>
<dbReference type="PROSITE" id="PS51006">
    <property type="entry name" value="PABS_2"/>
    <property type="match status" value="1"/>
</dbReference>
<dbReference type="EMBL" id="HBJA01152862">
    <property type="protein sequence ID" value="CAE0843398.1"/>
    <property type="molecule type" value="Transcribed_RNA"/>
</dbReference>
<evidence type="ECO:0000313" key="5">
    <source>
        <dbReference type="EMBL" id="CAE0843398.1"/>
    </source>
</evidence>
<protein>
    <recommendedName>
        <fullName evidence="4">PABS domain-containing protein</fullName>
    </recommendedName>
</protein>
<dbReference type="NCBIfam" id="NF002010">
    <property type="entry name" value="PRK00811.1"/>
    <property type="match status" value="1"/>
</dbReference>
<dbReference type="InterPro" id="IPR030374">
    <property type="entry name" value="PABS"/>
</dbReference>
<dbReference type="PANTHER" id="PTHR11558:SF11">
    <property type="entry name" value="SPERMIDINE SYNTHASE"/>
    <property type="match status" value="1"/>
</dbReference>
<evidence type="ECO:0000256" key="1">
    <source>
        <dbReference type="ARBA" id="ARBA00007867"/>
    </source>
</evidence>
<keyword evidence="2 3" id="KW-0808">Transferase</keyword>
<dbReference type="AlphaFoldDB" id="A0A7S4LPY5"/>
<dbReference type="Gene3D" id="2.30.140.10">
    <property type="entry name" value="Spermidine synthase, tetramerisation domain"/>
    <property type="match status" value="1"/>
</dbReference>
<dbReference type="CDD" id="cd02440">
    <property type="entry name" value="AdoMet_MTases"/>
    <property type="match status" value="1"/>
</dbReference>
<dbReference type="InterPro" id="IPR029063">
    <property type="entry name" value="SAM-dependent_MTases_sf"/>
</dbReference>
<proteinExistence type="inferred from homology"/>
<accession>A0A7S4LPY5</accession>
<dbReference type="NCBIfam" id="TIGR00417">
    <property type="entry name" value="speE"/>
    <property type="match status" value="1"/>
</dbReference>
<reference evidence="5" key="1">
    <citation type="submission" date="2021-01" db="EMBL/GenBank/DDBJ databases">
        <authorList>
            <person name="Corre E."/>
            <person name="Pelletier E."/>
            <person name="Niang G."/>
            <person name="Scheremetjew M."/>
            <person name="Finn R."/>
            <person name="Kale V."/>
            <person name="Holt S."/>
            <person name="Cochrane G."/>
            <person name="Meng A."/>
            <person name="Brown T."/>
            <person name="Cohen L."/>
        </authorList>
    </citation>
    <scope>NUCLEOTIDE SEQUENCE</scope>
    <source>
        <strain evidence="5">CCMP1594</strain>
    </source>
</reference>
<evidence type="ECO:0000256" key="2">
    <source>
        <dbReference type="ARBA" id="ARBA00022679"/>
    </source>
</evidence>
<gene>
    <name evidence="5" type="ORF">EGYM00163_LOCUS52314</name>
</gene>
<dbReference type="PANTHER" id="PTHR11558">
    <property type="entry name" value="SPERMIDINE/SPERMINE SYNTHASE"/>
    <property type="match status" value="1"/>
</dbReference>
<dbReference type="GO" id="GO:0005829">
    <property type="term" value="C:cytosol"/>
    <property type="evidence" value="ECO:0007669"/>
    <property type="project" value="TreeGrafter"/>
</dbReference>
<comment type="similarity">
    <text evidence="1">Belongs to the spermidine/spermine synthase family.</text>
</comment>
<sequence>MDKVLPGWFSEISSFWPGQAISLEVEEMLFEGRSDFQDIKVFKSKAWGTVFTLDGAIQVCDKDEFSYHENIAHIPLFSHPEPKQVLIIGGGDGGAMREVLKHESVQKCTLCDVDKMVPEISRKYFPKLSCAFDDPRADVIIGDGFKHLEDKNDCYDVIIVDSSDPDGPASTLFGEEFFSRCKRALHADGILVTQAENMWIHLDLISEMKEFIEKIGWASVEYANISIPSYPSGCIGFFVCSKKGSCAEPVRPIPSAWGPALRYYDDTMHRAAFMLPRFVRNKLRL</sequence>
<evidence type="ECO:0000259" key="4">
    <source>
        <dbReference type="PROSITE" id="PS51006"/>
    </source>
</evidence>
<dbReference type="GO" id="GO:0004766">
    <property type="term" value="F:spermidine synthase activity"/>
    <property type="evidence" value="ECO:0007669"/>
    <property type="project" value="TreeGrafter"/>
</dbReference>
<dbReference type="HAMAP" id="MF_00198">
    <property type="entry name" value="Spermidine_synth"/>
    <property type="match status" value="1"/>
</dbReference>
<dbReference type="Pfam" id="PF17284">
    <property type="entry name" value="Spermine_synt_N"/>
    <property type="match status" value="1"/>
</dbReference>
<dbReference type="Pfam" id="PF01564">
    <property type="entry name" value="Spermine_synth"/>
    <property type="match status" value="1"/>
</dbReference>